<dbReference type="InterPro" id="IPR008493">
    <property type="entry name" value="Hikeshi-like_N"/>
</dbReference>
<evidence type="ECO:0000256" key="1">
    <source>
        <dbReference type="ARBA" id="ARBA00006623"/>
    </source>
</evidence>
<dbReference type="Pfam" id="PF21057">
    <property type="entry name" value="Hikeshi-like_C"/>
    <property type="match status" value="1"/>
</dbReference>
<feature type="domain" description="Hikeshi-like C-terminal" evidence="3">
    <location>
        <begin position="188"/>
        <end position="238"/>
    </location>
</feature>
<sequence>MFAAVSSGQPVTMSEMIPESNGTQHSIVIQSTNPQQQYIKSSYITLFTLPDTVIPYEYVAMVYFKIGDDDPDFKLFGYLSLEKPSAIYKVNLGMNSNDSDLGEVDMDIDESSGGTLPRTGDISTTKNVLIGINIEPREQGLQKIADLKNNSFALTKTPGNNNIANNNSSSSNSKVTTAAQLSSMYPAQTQQLAAKIVQHAYNYLTGFLDPQGNVPMKKFDNWWDKFKDRLSKDPKFIDDITIE</sequence>
<evidence type="ECO:0000259" key="2">
    <source>
        <dbReference type="Pfam" id="PF05603"/>
    </source>
</evidence>
<feature type="domain" description="Hikeshi-like N-terminal" evidence="2">
    <location>
        <begin position="5"/>
        <end position="150"/>
    </location>
</feature>
<dbReference type="AlphaFoldDB" id="A0A1B7TDA8"/>
<comment type="similarity">
    <text evidence="1">Belongs to the OPI10 family.</text>
</comment>
<evidence type="ECO:0000259" key="3">
    <source>
        <dbReference type="Pfam" id="PF21057"/>
    </source>
</evidence>
<dbReference type="OrthoDB" id="10248398at2759"/>
<comment type="caution">
    <text evidence="4">The sequence shown here is derived from an EMBL/GenBank/DDBJ whole genome shotgun (WGS) entry which is preliminary data.</text>
</comment>
<organism evidence="4 5">
    <name type="scientific">Hanseniaspora valbyensis NRRL Y-1626</name>
    <dbReference type="NCBI Taxonomy" id="766949"/>
    <lineage>
        <taxon>Eukaryota</taxon>
        <taxon>Fungi</taxon>
        <taxon>Dikarya</taxon>
        <taxon>Ascomycota</taxon>
        <taxon>Saccharomycotina</taxon>
        <taxon>Saccharomycetes</taxon>
        <taxon>Saccharomycodales</taxon>
        <taxon>Saccharomycodaceae</taxon>
        <taxon>Hanseniaspora</taxon>
    </lineage>
</organism>
<evidence type="ECO:0000313" key="5">
    <source>
        <dbReference type="Proteomes" id="UP000092321"/>
    </source>
</evidence>
<gene>
    <name evidence="4" type="ORF">HANVADRAFT_56154</name>
</gene>
<dbReference type="GO" id="GO:0061608">
    <property type="term" value="F:nuclear import signal receptor activity"/>
    <property type="evidence" value="ECO:0007669"/>
    <property type="project" value="TreeGrafter"/>
</dbReference>
<reference evidence="5" key="1">
    <citation type="journal article" date="2016" name="Proc. Natl. Acad. Sci. U.S.A.">
        <title>Comparative genomics of biotechnologically important yeasts.</title>
        <authorList>
            <person name="Riley R."/>
            <person name="Haridas S."/>
            <person name="Wolfe K.H."/>
            <person name="Lopes M.R."/>
            <person name="Hittinger C.T."/>
            <person name="Goeker M."/>
            <person name="Salamov A.A."/>
            <person name="Wisecaver J.H."/>
            <person name="Long T.M."/>
            <person name="Calvey C.H."/>
            <person name="Aerts A.L."/>
            <person name="Barry K.W."/>
            <person name="Choi C."/>
            <person name="Clum A."/>
            <person name="Coughlan A.Y."/>
            <person name="Deshpande S."/>
            <person name="Douglass A.P."/>
            <person name="Hanson S.J."/>
            <person name="Klenk H.-P."/>
            <person name="LaButti K.M."/>
            <person name="Lapidus A."/>
            <person name="Lindquist E.A."/>
            <person name="Lipzen A.M."/>
            <person name="Meier-Kolthoff J.P."/>
            <person name="Ohm R.A."/>
            <person name="Otillar R.P."/>
            <person name="Pangilinan J.L."/>
            <person name="Peng Y."/>
            <person name="Rokas A."/>
            <person name="Rosa C.A."/>
            <person name="Scheuner C."/>
            <person name="Sibirny A.A."/>
            <person name="Slot J.C."/>
            <person name="Stielow J.B."/>
            <person name="Sun H."/>
            <person name="Kurtzman C.P."/>
            <person name="Blackwell M."/>
            <person name="Grigoriev I.V."/>
            <person name="Jeffries T.W."/>
        </authorList>
    </citation>
    <scope>NUCLEOTIDE SEQUENCE [LARGE SCALE GENOMIC DNA]</scope>
    <source>
        <strain evidence="5">NRRL Y-1626</strain>
    </source>
</reference>
<dbReference type="Pfam" id="PF05603">
    <property type="entry name" value="Hikeshi-like_N"/>
    <property type="match status" value="1"/>
</dbReference>
<name>A0A1B7TDA8_9ASCO</name>
<accession>A0A1B7TDA8</accession>
<dbReference type="PANTHER" id="PTHR12925:SF0">
    <property type="entry name" value="PROTEIN HIKESHI"/>
    <property type="match status" value="1"/>
</dbReference>
<dbReference type="GO" id="GO:0005634">
    <property type="term" value="C:nucleus"/>
    <property type="evidence" value="ECO:0007669"/>
    <property type="project" value="TreeGrafter"/>
</dbReference>
<keyword evidence="5" id="KW-1185">Reference proteome</keyword>
<evidence type="ECO:0000313" key="4">
    <source>
        <dbReference type="EMBL" id="OBA26739.1"/>
    </source>
</evidence>
<dbReference type="InterPro" id="IPR048364">
    <property type="entry name" value="Hikeshi-like_C"/>
</dbReference>
<protein>
    <submittedName>
        <fullName evidence="4">Uncharacterized protein</fullName>
    </submittedName>
</protein>
<dbReference type="EMBL" id="LXPE01000013">
    <property type="protein sequence ID" value="OBA26739.1"/>
    <property type="molecule type" value="Genomic_DNA"/>
</dbReference>
<dbReference type="PANTHER" id="PTHR12925">
    <property type="entry name" value="HIKESHI FAMILY MEMBER"/>
    <property type="match status" value="1"/>
</dbReference>
<dbReference type="Proteomes" id="UP000092321">
    <property type="component" value="Unassembled WGS sequence"/>
</dbReference>
<dbReference type="GO" id="GO:0005829">
    <property type="term" value="C:cytosol"/>
    <property type="evidence" value="ECO:0007669"/>
    <property type="project" value="TreeGrafter"/>
</dbReference>
<dbReference type="InterPro" id="IPR031318">
    <property type="entry name" value="OPI10"/>
</dbReference>
<proteinExistence type="inferred from homology"/>
<dbReference type="GO" id="GO:0006606">
    <property type="term" value="P:protein import into nucleus"/>
    <property type="evidence" value="ECO:0007669"/>
    <property type="project" value="TreeGrafter"/>
</dbReference>